<dbReference type="Pfam" id="PF01564">
    <property type="entry name" value="Spermine_synth"/>
    <property type="match status" value="1"/>
</dbReference>
<dbReference type="STRING" id="1616788.AR543_12270"/>
<dbReference type="Proteomes" id="UP000078148">
    <property type="component" value="Chromosome"/>
</dbReference>
<dbReference type="EMBL" id="CP013023">
    <property type="protein sequence ID" value="ANF96707.1"/>
    <property type="molecule type" value="Genomic_DNA"/>
</dbReference>
<keyword evidence="3" id="KW-1185">Reference proteome</keyword>
<evidence type="ECO:0000256" key="1">
    <source>
        <dbReference type="ARBA" id="ARBA00023115"/>
    </source>
</evidence>
<dbReference type="KEGG" id="pbv:AR543_12270"/>
<protein>
    <submittedName>
        <fullName evidence="2">Spermidine synthase</fullName>
    </submittedName>
</protein>
<reference evidence="3" key="1">
    <citation type="submission" date="2015-10" db="EMBL/GenBank/DDBJ databases">
        <title>Genome of Paenibacillus bovis sp. nov.</title>
        <authorList>
            <person name="Wu Z."/>
            <person name="Gao C."/>
            <person name="Liu Z."/>
            <person name="Zheng H."/>
        </authorList>
    </citation>
    <scope>NUCLEOTIDE SEQUENCE [LARGE SCALE GENOMIC DNA]</scope>
    <source>
        <strain evidence="3">BD3526</strain>
    </source>
</reference>
<dbReference type="PANTHER" id="PTHR43317:SF1">
    <property type="entry name" value="THERMOSPERMINE SYNTHASE ACAULIS5"/>
    <property type="match status" value="1"/>
</dbReference>
<dbReference type="RefSeq" id="WP_064505580.1">
    <property type="nucleotide sequence ID" value="NZ_CP013023.1"/>
</dbReference>
<dbReference type="OrthoDB" id="9761985at2"/>
<sequence length="247" mass="28247">MQVLFHKATSYADITIYETDRLYGEKGHFRVLQFANADIQGALDLNNPQRIVFEYPRAIIHLLEHHLGDPQHIFMIGQGIGTLSRYFADQQIQVAELNPTVAELSIEYFGCASDPLWIGDGRQLLEKQPNDQYDSVIVDAFDESGTPDQLVSLEFFTEVQHKLHEKGALIMNLIGRGTHDTRIHAIYTTMCEVFSHVRCFQLPVEKNSDVRNIIMMGSQASIRYQSRYLAGFTEEQPEYAYVIRDGM</sequence>
<name>A0A172ZHE8_9BACL</name>
<evidence type="ECO:0000313" key="2">
    <source>
        <dbReference type="EMBL" id="ANF96707.1"/>
    </source>
</evidence>
<dbReference type="AlphaFoldDB" id="A0A172ZHE8"/>
<reference evidence="2 3" key="2">
    <citation type="journal article" date="2016" name="Int. J. Syst. Evol. Microbiol.">
        <title>Paenibacillus bovis sp. nov., isolated from raw yak (Bos grunniens) milk.</title>
        <authorList>
            <person name="Gao C."/>
            <person name="Han J."/>
            <person name="Liu Z."/>
            <person name="Xu X."/>
            <person name="Hang F."/>
            <person name="Wu Z."/>
        </authorList>
    </citation>
    <scope>NUCLEOTIDE SEQUENCE [LARGE SCALE GENOMIC DNA]</scope>
    <source>
        <strain evidence="2 3">BD3526</strain>
    </source>
</reference>
<organism evidence="2 3">
    <name type="scientific">Paenibacillus bovis</name>
    <dbReference type="NCBI Taxonomy" id="1616788"/>
    <lineage>
        <taxon>Bacteria</taxon>
        <taxon>Bacillati</taxon>
        <taxon>Bacillota</taxon>
        <taxon>Bacilli</taxon>
        <taxon>Bacillales</taxon>
        <taxon>Paenibacillaceae</taxon>
        <taxon>Paenibacillus</taxon>
    </lineage>
</organism>
<accession>A0A172ZHE8</accession>
<dbReference type="PANTHER" id="PTHR43317">
    <property type="entry name" value="THERMOSPERMINE SYNTHASE ACAULIS5"/>
    <property type="match status" value="1"/>
</dbReference>
<dbReference type="GO" id="GO:0006596">
    <property type="term" value="P:polyamine biosynthetic process"/>
    <property type="evidence" value="ECO:0007669"/>
    <property type="project" value="UniProtKB-KW"/>
</dbReference>
<gene>
    <name evidence="2" type="ORF">AR543_12270</name>
</gene>
<dbReference type="Gene3D" id="3.40.50.150">
    <property type="entry name" value="Vaccinia Virus protein VP39"/>
    <property type="match status" value="1"/>
</dbReference>
<proteinExistence type="predicted"/>
<dbReference type="InterPro" id="IPR029063">
    <property type="entry name" value="SAM-dependent_MTases_sf"/>
</dbReference>
<dbReference type="NCBIfam" id="NF037959">
    <property type="entry name" value="MFS_SpdSyn"/>
    <property type="match status" value="1"/>
</dbReference>
<dbReference type="SUPFAM" id="SSF53335">
    <property type="entry name" value="S-adenosyl-L-methionine-dependent methyltransferases"/>
    <property type="match status" value="1"/>
</dbReference>
<evidence type="ECO:0000313" key="3">
    <source>
        <dbReference type="Proteomes" id="UP000078148"/>
    </source>
</evidence>
<keyword evidence="1" id="KW-0620">Polyamine biosynthesis</keyword>